<protein>
    <submittedName>
        <fullName evidence="3">DNA polymerase IV</fullName>
    </submittedName>
</protein>
<dbReference type="PROSITE" id="PS50173">
    <property type="entry name" value="UMUC"/>
    <property type="match status" value="1"/>
</dbReference>
<organism evidence="3 4">
    <name type="scientific">Candidatus Acidulodesulfobacterium acidiphilum</name>
    <dbReference type="NCBI Taxonomy" id="2597224"/>
    <lineage>
        <taxon>Bacteria</taxon>
        <taxon>Deltaproteobacteria</taxon>
        <taxon>Candidatus Acidulodesulfobacterales</taxon>
        <taxon>Candidatus Acidulodesulfobacterium</taxon>
    </lineage>
</organism>
<dbReference type="InterPro" id="IPR022880">
    <property type="entry name" value="DNApol_IV"/>
</dbReference>
<sequence length="411" mass="46175">MTNFCVHSWPKAIAHIDADAFFVACERALNPSLNGKCVAVGKERGIITALSYEAKAKGVKRGMRSFEAKKICPGLIVIESDYEAYSLFSLRMFNIIKNFSPQVEEYSIDEAFVDLSGLRRVFSCSYEEIAKKMQIAVEKELSITVSIGVSITKTLAKIASKLKKPKGLAVIEGRDIQNILCNIKIEDVWGIGNNTAYLLKKFGINSALDFALKDENFIGRYLSKPYKETWLELRGNAVLGINASAKSTYKTISKAKSFYPPSSDEMFLFSELTKNLENACAKARRFDLAAAKISIFLKTQDFKTTGVQIKLTTPSAFPPLLMNALKEGFKYIYEKIYLYRQTEIVLYLTENVQYSLFDDIVKIDKIKRIYDSIDGINKKLGRNSVHLASSIPSLNAGHKIRFSMPLMDIKV</sequence>
<dbReference type="AlphaFoldDB" id="A0A520XGD2"/>
<dbReference type="Gene3D" id="3.30.70.270">
    <property type="match status" value="1"/>
</dbReference>
<proteinExistence type="inferred from homology"/>
<evidence type="ECO:0000313" key="4">
    <source>
        <dbReference type="Proteomes" id="UP000322454"/>
    </source>
</evidence>
<dbReference type="SUPFAM" id="SSF100879">
    <property type="entry name" value="Lesion bypass DNA polymerase (Y-family), little finger domain"/>
    <property type="match status" value="1"/>
</dbReference>
<accession>A0A520XGD2</accession>
<dbReference type="InterPro" id="IPR017961">
    <property type="entry name" value="DNA_pol_Y-fam_little_finger"/>
</dbReference>
<dbReference type="GO" id="GO:0003684">
    <property type="term" value="F:damaged DNA binding"/>
    <property type="evidence" value="ECO:0007669"/>
    <property type="project" value="InterPro"/>
</dbReference>
<dbReference type="InterPro" id="IPR050116">
    <property type="entry name" value="DNA_polymerase-Y"/>
</dbReference>
<dbReference type="InterPro" id="IPR043128">
    <property type="entry name" value="Rev_trsase/Diguanyl_cyclase"/>
</dbReference>
<dbReference type="PANTHER" id="PTHR11076">
    <property type="entry name" value="DNA REPAIR POLYMERASE UMUC / TRANSFERASE FAMILY MEMBER"/>
    <property type="match status" value="1"/>
</dbReference>
<evidence type="ECO:0000313" key="3">
    <source>
        <dbReference type="EMBL" id="RZV40258.1"/>
    </source>
</evidence>
<dbReference type="InterPro" id="IPR043502">
    <property type="entry name" value="DNA/RNA_pol_sf"/>
</dbReference>
<evidence type="ECO:0000259" key="2">
    <source>
        <dbReference type="PROSITE" id="PS50173"/>
    </source>
</evidence>
<reference evidence="3 4" key="1">
    <citation type="submission" date="2019-01" db="EMBL/GenBank/DDBJ databases">
        <title>Insights into ecological role of a new deltaproteobacterial order Candidatus Sinidesulfobacterales (Sva0485) by metagenomics and metatranscriptomics.</title>
        <authorList>
            <person name="Tan S."/>
            <person name="Liu J."/>
            <person name="Fang Y."/>
            <person name="Hedlund B."/>
            <person name="Lian Z.-H."/>
            <person name="Huang L.-Y."/>
            <person name="Li J.-T."/>
            <person name="Huang L.-N."/>
            <person name="Li W.-J."/>
            <person name="Jiang H.-C."/>
            <person name="Dong H.-L."/>
            <person name="Shu W.-S."/>
        </authorList>
    </citation>
    <scope>NUCLEOTIDE SEQUENCE [LARGE SCALE GENOMIC DNA]</scope>
    <source>
        <strain evidence="3">AP4</strain>
    </source>
</reference>
<feature type="domain" description="UmuC" evidence="2">
    <location>
        <begin position="13"/>
        <end position="192"/>
    </location>
</feature>
<evidence type="ECO:0000256" key="1">
    <source>
        <dbReference type="ARBA" id="ARBA00010945"/>
    </source>
</evidence>
<dbReference type="CDD" id="cd03586">
    <property type="entry name" value="PolY_Pol_IV_kappa"/>
    <property type="match status" value="1"/>
</dbReference>
<dbReference type="InterPro" id="IPR036775">
    <property type="entry name" value="DNA_pol_Y-fam_lit_finger_sf"/>
</dbReference>
<name>A0A520XGD2_9DELT</name>
<dbReference type="GO" id="GO:0042276">
    <property type="term" value="P:error-prone translesion synthesis"/>
    <property type="evidence" value="ECO:0007669"/>
    <property type="project" value="TreeGrafter"/>
</dbReference>
<dbReference type="Pfam" id="PF11799">
    <property type="entry name" value="IMS_C"/>
    <property type="match status" value="1"/>
</dbReference>
<dbReference type="SUPFAM" id="SSF56672">
    <property type="entry name" value="DNA/RNA polymerases"/>
    <property type="match status" value="1"/>
</dbReference>
<dbReference type="PANTHER" id="PTHR11076:SF34">
    <property type="entry name" value="PROTEIN UMUC"/>
    <property type="match status" value="1"/>
</dbReference>
<dbReference type="Gene3D" id="3.30.1490.100">
    <property type="entry name" value="DNA polymerase, Y-family, little finger domain"/>
    <property type="match status" value="1"/>
</dbReference>
<comment type="similarity">
    <text evidence="1">Belongs to the DNA polymerase type-Y family.</text>
</comment>
<dbReference type="GO" id="GO:0005829">
    <property type="term" value="C:cytosol"/>
    <property type="evidence" value="ECO:0007669"/>
    <property type="project" value="TreeGrafter"/>
</dbReference>
<dbReference type="GO" id="GO:0006281">
    <property type="term" value="P:DNA repair"/>
    <property type="evidence" value="ECO:0007669"/>
    <property type="project" value="InterPro"/>
</dbReference>
<dbReference type="EMBL" id="SHMQ01000002">
    <property type="protein sequence ID" value="RZV40258.1"/>
    <property type="molecule type" value="Genomic_DNA"/>
</dbReference>
<dbReference type="Gene3D" id="3.40.1170.60">
    <property type="match status" value="1"/>
</dbReference>
<dbReference type="GO" id="GO:0003887">
    <property type="term" value="F:DNA-directed DNA polymerase activity"/>
    <property type="evidence" value="ECO:0007669"/>
    <property type="project" value="InterPro"/>
</dbReference>
<dbReference type="InterPro" id="IPR001126">
    <property type="entry name" value="UmuC"/>
</dbReference>
<gene>
    <name evidence="3" type="ORF">EVJ48_01830</name>
</gene>
<dbReference type="Pfam" id="PF00817">
    <property type="entry name" value="IMS"/>
    <property type="match status" value="1"/>
</dbReference>
<comment type="caution">
    <text evidence="3">The sequence shown here is derived from an EMBL/GenBank/DDBJ whole genome shotgun (WGS) entry which is preliminary data.</text>
</comment>
<dbReference type="Proteomes" id="UP000322454">
    <property type="component" value="Unassembled WGS sequence"/>
</dbReference>
<dbReference type="GO" id="GO:0009432">
    <property type="term" value="P:SOS response"/>
    <property type="evidence" value="ECO:0007669"/>
    <property type="project" value="TreeGrafter"/>
</dbReference>